<feature type="domain" description="Resolvase/invertase-type recombinase catalytic" evidence="5">
    <location>
        <begin position="1"/>
        <end position="143"/>
    </location>
</feature>
<evidence type="ECO:0000256" key="1">
    <source>
        <dbReference type="ARBA" id="ARBA00022908"/>
    </source>
</evidence>
<keyword evidence="3" id="KW-0233">DNA recombination</keyword>
<dbReference type="EMBL" id="CP032097">
    <property type="protein sequence ID" value="AXX94276.1"/>
    <property type="molecule type" value="Genomic_DNA"/>
</dbReference>
<dbReference type="InterPro" id="IPR006118">
    <property type="entry name" value="Recombinase_CS"/>
</dbReference>
<keyword evidence="1" id="KW-0229">DNA integration</keyword>
<dbReference type="Proteomes" id="UP000262582">
    <property type="component" value="Chromosome"/>
</dbReference>
<dbReference type="CDD" id="cd03768">
    <property type="entry name" value="SR_ResInv"/>
    <property type="match status" value="1"/>
</dbReference>
<sequence>MIYSYIRVSTNQQSVKVQLDEIQRYCDLNHLSIDESIKVEISSRKDLRERKIDELLSKVKDGDILIVTELSRLGRNTGEVITLIDTLIKMNVEVRILKQNLFIKSKDPMNKMLITILSMFSEFERDIISQRTKESLQNLKDRGIKLGKKTGTIQTSKYDIDKDRIVELLTLGLSFRKVINHLGYGEVSSLHTYVKKRNLIHKLD</sequence>
<name>A0ABM6YKG8_9BACT</name>
<dbReference type="InterPro" id="IPR036162">
    <property type="entry name" value="Resolvase-like_N_sf"/>
</dbReference>
<dbReference type="Pfam" id="PF00239">
    <property type="entry name" value="Resolvase"/>
    <property type="match status" value="1"/>
</dbReference>
<protein>
    <submittedName>
        <fullName evidence="6">Resolvase</fullName>
    </submittedName>
</protein>
<dbReference type="Gene3D" id="3.40.50.1390">
    <property type="entry name" value="Resolvase, N-terminal catalytic domain"/>
    <property type="match status" value="1"/>
</dbReference>
<evidence type="ECO:0000313" key="7">
    <source>
        <dbReference type="Proteomes" id="UP000262582"/>
    </source>
</evidence>
<reference evidence="6 7" key="1">
    <citation type="submission" date="2018-08" db="EMBL/GenBank/DDBJ databases">
        <title>Complete genome of the Arcobacter ellisii type strain LMG 26155.</title>
        <authorList>
            <person name="Miller W.G."/>
            <person name="Yee E."/>
            <person name="Bono J.L."/>
        </authorList>
    </citation>
    <scope>NUCLEOTIDE SEQUENCE [LARGE SCALE GENOMIC DNA]</scope>
    <source>
        <strain evidence="6 7">LMG 26155</strain>
    </source>
</reference>
<proteinExistence type="predicted"/>
<evidence type="ECO:0000256" key="2">
    <source>
        <dbReference type="ARBA" id="ARBA00023125"/>
    </source>
</evidence>
<dbReference type="SUPFAM" id="SSF53041">
    <property type="entry name" value="Resolvase-like"/>
    <property type="match status" value="1"/>
</dbReference>
<evidence type="ECO:0000313" key="6">
    <source>
        <dbReference type="EMBL" id="AXX94276.1"/>
    </source>
</evidence>
<gene>
    <name evidence="6" type="ORF">AELL_0587</name>
</gene>
<keyword evidence="7" id="KW-1185">Reference proteome</keyword>
<organism evidence="6 7">
    <name type="scientific">Arcobacter ellisii</name>
    <dbReference type="NCBI Taxonomy" id="913109"/>
    <lineage>
        <taxon>Bacteria</taxon>
        <taxon>Pseudomonadati</taxon>
        <taxon>Campylobacterota</taxon>
        <taxon>Epsilonproteobacteria</taxon>
        <taxon>Campylobacterales</taxon>
        <taxon>Arcobacteraceae</taxon>
        <taxon>Arcobacter</taxon>
    </lineage>
</organism>
<evidence type="ECO:0000256" key="3">
    <source>
        <dbReference type="ARBA" id="ARBA00023172"/>
    </source>
</evidence>
<dbReference type="PROSITE" id="PS51736">
    <property type="entry name" value="RECOMBINASES_3"/>
    <property type="match status" value="1"/>
</dbReference>
<dbReference type="SMART" id="SM00857">
    <property type="entry name" value="Resolvase"/>
    <property type="match status" value="1"/>
</dbReference>
<feature type="active site" description="O-(5'-phospho-DNA)-serine intermediate" evidence="4">
    <location>
        <position position="9"/>
    </location>
</feature>
<dbReference type="RefSeq" id="WP_118916510.1">
    <property type="nucleotide sequence ID" value="NZ_CP032097.1"/>
</dbReference>
<evidence type="ECO:0000256" key="4">
    <source>
        <dbReference type="PROSITE-ProRule" id="PRU10137"/>
    </source>
</evidence>
<keyword evidence="2" id="KW-0238">DNA-binding</keyword>
<accession>A0ABM6YKG8</accession>
<dbReference type="PANTHER" id="PTHR30461:SF19">
    <property type="entry name" value="SITE-SPECIFIC RECOMBINASE RESOLVASE FAMILY"/>
    <property type="match status" value="1"/>
</dbReference>
<dbReference type="InterPro" id="IPR050639">
    <property type="entry name" value="SSR_resolvase"/>
</dbReference>
<evidence type="ECO:0000259" key="5">
    <source>
        <dbReference type="PROSITE" id="PS51736"/>
    </source>
</evidence>
<dbReference type="PROSITE" id="PS00397">
    <property type="entry name" value="RECOMBINASES_1"/>
    <property type="match status" value="1"/>
</dbReference>
<dbReference type="PANTHER" id="PTHR30461">
    <property type="entry name" value="DNA-INVERTASE FROM LAMBDOID PROPHAGE"/>
    <property type="match status" value="1"/>
</dbReference>
<dbReference type="InterPro" id="IPR006119">
    <property type="entry name" value="Resolv_N"/>
</dbReference>